<evidence type="ECO:0000313" key="2">
    <source>
        <dbReference type="EMBL" id="KAF5932649.1"/>
    </source>
</evidence>
<accession>A0A7J7FWG4</accession>
<protein>
    <submittedName>
        <fullName evidence="2">Uncharacterized protein</fullName>
    </submittedName>
</protein>
<keyword evidence="3" id="KW-1185">Reference proteome</keyword>
<evidence type="ECO:0000313" key="3">
    <source>
        <dbReference type="Proteomes" id="UP000593564"/>
    </source>
</evidence>
<gene>
    <name evidence="2" type="ORF">HYC85_028820</name>
</gene>
<evidence type="ECO:0000256" key="1">
    <source>
        <dbReference type="SAM" id="MobiDB-lite"/>
    </source>
</evidence>
<dbReference type="Proteomes" id="UP000593564">
    <property type="component" value="Unassembled WGS sequence"/>
</dbReference>
<proteinExistence type="predicted"/>
<feature type="region of interest" description="Disordered" evidence="1">
    <location>
        <begin position="496"/>
        <end position="517"/>
    </location>
</feature>
<feature type="compositionally biased region" description="Basic and acidic residues" evidence="1">
    <location>
        <begin position="505"/>
        <end position="517"/>
    </location>
</feature>
<comment type="caution">
    <text evidence="2">The sequence shown here is derived from an EMBL/GenBank/DDBJ whole genome shotgun (WGS) entry which is preliminary data.</text>
</comment>
<dbReference type="PANTHER" id="PTHR38390">
    <property type="entry name" value="OS01G0103900 PROTEIN"/>
    <property type="match status" value="1"/>
</dbReference>
<organism evidence="2 3">
    <name type="scientific">Camellia sinensis</name>
    <name type="common">Tea plant</name>
    <name type="synonym">Thea sinensis</name>
    <dbReference type="NCBI Taxonomy" id="4442"/>
    <lineage>
        <taxon>Eukaryota</taxon>
        <taxon>Viridiplantae</taxon>
        <taxon>Streptophyta</taxon>
        <taxon>Embryophyta</taxon>
        <taxon>Tracheophyta</taxon>
        <taxon>Spermatophyta</taxon>
        <taxon>Magnoliopsida</taxon>
        <taxon>eudicotyledons</taxon>
        <taxon>Gunneridae</taxon>
        <taxon>Pentapetalae</taxon>
        <taxon>asterids</taxon>
        <taxon>Ericales</taxon>
        <taxon>Theaceae</taxon>
        <taxon>Camellia</taxon>
    </lineage>
</organism>
<dbReference type="PANTHER" id="PTHR38390:SF2">
    <property type="entry name" value="OS01G0103900 PROTEIN"/>
    <property type="match status" value="1"/>
</dbReference>
<reference evidence="2 3" key="2">
    <citation type="submission" date="2020-07" db="EMBL/GenBank/DDBJ databases">
        <title>Genome assembly of wild tea tree DASZ reveals pedigree and selection history of tea varieties.</title>
        <authorList>
            <person name="Zhang W."/>
        </authorList>
    </citation>
    <scope>NUCLEOTIDE SEQUENCE [LARGE SCALE GENOMIC DNA]</scope>
    <source>
        <strain evidence="3">cv. G240</strain>
        <tissue evidence="2">Leaf</tissue>
    </source>
</reference>
<dbReference type="EMBL" id="JACBKZ010000014">
    <property type="protein sequence ID" value="KAF5932649.1"/>
    <property type="molecule type" value="Genomic_DNA"/>
</dbReference>
<reference evidence="3" key="1">
    <citation type="journal article" date="2020" name="Nat. Commun.">
        <title>Genome assembly of wild tea tree DASZ reveals pedigree and selection history of tea varieties.</title>
        <authorList>
            <person name="Zhang W."/>
            <person name="Zhang Y."/>
            <person name="Qiu H."/>
            <person name="Guo Y."/>
            <person name="Wan H."/>
            <person name="Zhang X."/>
            <person name="Scossa F."/>
            <person name="Alseekh S."/>
            <person name="Zhang Q."/>
            <person name="Wang P."/>
            <person name="Xu L."/>
            <person name="Schmidt M.H."/>
            <person name="Jia X."/>
            <person name="Li D."/>
            <person name="Zhu A."/>
            <person name="Guo F."/>
            <person name="Chen W."/>
            <person name="Ni D."/>
            <person name="Usadel B."/>
            <person name="Fernie A.R."/>
            <person name="Wen W."/>
        </authorList>
    </citation>
    <scope>NUCLEOTIDE SEQUENCE [LARGE SCALE GENOMIC DNA]</scope>
    <source>
        <strain evidence="3">cv. G240</strain>
    </source>
</reference>
<sequence length="994" mass="110546">MVMLCFVLDLRSLSPPLLGDLKQSLLQLANFYAVSAQIGERPRSDHLSDRIGLCYVRKNRISCSNEVKVAYTPRGNFSLRNFHHAVNNLPTDAFLPEFNGSGALSCCDMKLTSILSNEFLYSCGGHEKDIARKVILISSCVVENLDSVMKDTLMDAADNYVSVEFLLLEQQSSHLGDLSEKISNFVKQISDLENCSFHAYLPDAQVLCGLVKRWLQELKDDMDEPLQAHFVFKSNFFCSLNLISCNLSASSNHIIDEFSSCQTCRCHGIPLDNAFGQQTKRPSCPVTGNDLETFSLIENSVKVGEHTILFLPSFQNCVKLQHVSLPVDLNVIERTNLGSLSEGVILGTSFIVTPSAFHESDDIDKSELNTQLFQGLCSALHSLDQGLVCSSKCNIETMKESLFHCYYILLPSEKGPMLLRRLAGSEENLPFPDVSQLVGSSATIEIENSIRTSLLKMEVRDYNPFLHERGFHQKLNLLVKESLQFRSVCPNLKEVNYEPNSTQRDSSEEAKPSKPKADVVVIEEEIPQLDLTMGENRSSTCITEEWEQLIISEAPNIYSPTCISKPKLDQLVLSSQDGSRQQLDEKTSRILERLEVPRELKRKTPPAKSSPNLPQVQDWWAWIYRRRTGRIALSLERVRIHELRNLLGLELKRVRIYEPRDPKHLASNGFRRNLEAAPLMSPRTLADSELSGIYVWLRKRVRREVDLLFGVFLILGEVTSSDKVWSYSRRSAKSNPRRSRAQSAYGSWHHTATVTHAQTAVGGSSLLMPGLHGVPSQDPMVTKGGSGVMNGAPATVGVQENMRSMMAQKGALPVPNLVTPPVNVTQAPSGPPLVPTTNLQAQPGIAAPCGGLYRPQFNIPSPTGLSIGADGQYHQMTSPMMNSQHQNGQVAPSSVFGSISQVPGIPPSNSLPQQFLTLADVQAMFDLERGKRTLPSLPDPDVKSPYPIEMLSYPYSEGYTVPSSSSMANKEMLENRLWDSSRLWVFMVQTMSSD</sequence>
<dbReference type="AlphaFoldDB" id="A0A7J7FWG4"/>
<name>A0A7J7FWG4_CAMSI</name>